<protein>
    <recommendedName>
        <fullName evidence="3">Abnormal spindle-like microcephaly-associated protein ASH domain-containing protein</fullName>
    </recommendedName>
</protein>
<keyword evidence="5" id="KW-1185">Reference proteome</keyword>
<proteinExistence type="predicted"/>
<comment type="caution">
    <text evidence="4">The sequence shown here is derived from an EMBL/GenBank/DDBJ whole genome shotgun (WGS) entry which is preliminary data.</text>
</comment>
<evidence type="ECO:0000313" key="5">
    <source>
        <dbReference type="Proteomes" id="UP000011682"/>
    </source>
</evidence>
<evidence type="ECO:0000256" key="1">
    <source>
        <dbReference type="ARBA" id="ARBA00004496"/>
    </source>
</evidence>
<dbReference type="Proteomes" id="UP000011682">
    <property type="component" value="Unassembled WGS sequence"/>
</dbReference>
<organism evidence="4 5">
    <name type="scientific">Cystobacter fuscus (strain ATCC 25194 / DSM 2262 / NBRC 100088 / M29)</name>
    <dbReference type="NCBI Taxonomy" id="1242864"/>
    <lineage>
        <taxon>Bacteria</taxon>
        <taxon>Pseudomonadati</taxon>
        <taxon>Myxococcota</taxon>
        <taxon>Myxococcia</taxon>
        <taxon>Myxococcales</taxon>
        <taxon>Cystobacterineae</taxon>
        <taxon>Archangiaceae</taxon>
        <taxon>Cystobacter</taxon>
    </lineage>
</organism>
<keyword evidence="2" id="KW-0963">Cytoplasm</keyword>
<dbReference type="InterPro" id="IPR052614">
    <property type="entry name" value="CFAP65"/>
</dbReference>
<dbReference type="NCBIfam" id="NF012200">
    <property type="entry name" value="choice_anch_D"/>
    <property type="match status" value="1"/>
</dbReference>
<dbReference type="EMBL" id="ANAH02000005">
    <property type="protein sequence ID" value="EPX63235.1"/>
    <property type="molecule type" value="Genomic_DNA"/>
</dbReference>
<dbReference type="PANTHER" id="PTHR46127">
    <property type="entry name" value="CILIA- AND FLAGELLA-ASSOCIATED PROTEIN 65"/>
    <property type="match status" value="1"/>
</dbReference>
<dbReference type="Gene3D" id="2.60.40.10">
    <property type="entry name" value="Immunoglobulins"/>
    <property type="match status" value="5"/>
</dbReference>
<dbReference type="InterPro" id="IPR031549">
    <property type="entry name" value="ASH"/>
</dbReference>
<feature type="domain" description="Abnormal spindle-like microcephaly-associated protein ASH" evidence="3">
    <location>
        <begin position="147"/>
        <end position="216"/>
    </location>
</feature>
<dbReference type="PROSITE" id="PS51257">
    <property type="entry name" value="PROKAR_LIPOPROTEIN"/>
    <property type="match status" value="1"/>
</dbReference>
<dbReference type="AlphaFoldDB" id="S9PFS5"/>
<evidence type="ECO:0000256" key="2">
    <source>
        <dbReference type="ARBA" id="ARBA00022490"/>
    </source>
</evidence>
<gene>
    <name evidence="4" type="ORF">D187_005640</name>
</gene>
<dbReference type="PANTHER" id="PTHR46127:SF1">
    <property type="entry name" value="CILIA- AND FLAGELLA-ASSOCIATED PROTEIN 65"/>
    <property type="match status" value="1"/>
</dbReference>
<reference evidence="4" key="1">
    <citation type="submission" date="2013-05" db="EMBL/GenBank/DDBJ databases">
        <title>Genome assembly of Cystobacter fuscus DSM 2262.</title>
        <authorList>
            <person name="Sharma G."/>
            <person name="Khatri I."/>
            <person name="Kaur C."/>
            <person name="Mayilraj S."/>
            <person name="Subramanian S."/>
        </authorList>
    </citation>
    <scope>NUCLEOTIDE SEQUENCE [LARGE SCALE GENOMIC DNA]</scope>
    <source>
        <strain evidence="4">DSM 2262</strain>
    </source>
</reference>
<dbReference type="Pfam" id="PF15780">
    <property type="entry name" value="ASH"/>
    <property type="match status" value="1"/>
</dbReference>
<dbReference type="InterPro" id="IPR013783">
    <property type="entry name" value="Ig-like_fold"/>
</dbReference>
<evidence type="ECO:0000259" key="3">
    <source>
        <dbReference type="Pfam" id="PF15780"/>
    </source>
</evidence>
<comment type="subcellular location">
    <subcellularLocation>
        <location evidence="1">Cytoplasm</location>
    </subcellularLocation>
</comment>
<accession>S9PFS5</accession>
<sequence length="991" mass="105008">MAAMSKRWGLWVLAVLVVLTGCEDRDRPVIADGRLTATPGGVDLQRVAMFDGREVEVVLRNVGRARLNVDEAWVEGAAGAWQVAFTHEGPHALVPGSECVLRVRFNPQQEGALPATLVVRSDTLKDPVVRVPLQGVGVDAWARVSPRKLDFGRIELESTKRLALTVSNPTDLPVEVTPKLLGAQKDEFVAEPLVLGPNEERELPITFAPTKAGLKQVALAVSPCKGCADVAVQVSAEGLDRAVVAEPAELDFGSIPVDQERVRPLRLHNLSTEPMTVTSLTLTSTEASFTHGPPPLPLVLGPGEVRTWDFRYSPGHMGPAENLASFRVESRRNPTTDVPLRGFGGAAELCVSPLSHDFGRQPLGAKVARIINVKNCGAANGGPLTIHGLELQPTDGSTGADNGLHLVPATLPYRLRPGEEVNLKVFFEPVREGTATSRLVMRTDVYSGDTTTLNFRGVAEQHGPCRVDYTPVAVDFGTVQPGRGAVLGVKVDNPGGDLCAVKNIRMRDTGGGVFSLPGGELDGVVVYPGDSFSFMVAFAAPLTGGETGGDFLGSVQIEQWDPANPLVTIPLKGHTQNTCLVVSPRYVDYGVSRPDCSPAPREVNYINGCQAPLTVSDVRIGAGTSDGEFVLRASPPTPFTLAPGDAFTVSVDYLAQVFGLNLSPLFVASSDLPAPMLVPLVGESSRRLDKTDQFIQQDGAKVDVLFVVDNTASMVEEQPRLEASMPAFVEAALAKGVDLNIAVTTTGIDPGGTGTCPGGVQGAEAGRFFPVVGGGPRILNRQTPDLAAVLRNNVNVGQCAAVEQGFEAVRRALSPPLVTSADDVRTPEPNDGNRGFLRDEAALVVVFVGDEDDHSPDSVDTYVRFLQARKGENQPQRMTLYAIAPTAEGCPTSGGGGTRYAEAAARTGGEVLSICSADYSPLMRSVANKAFSPQDRFPLSEQPDPGSIAVSVNGTRVTEGWSYDGATNSVVFTAAPAAGAKVEIYYRRACE</sequence>
<evidence type="ECO:0000313" key="4">
    <source>
        <dbReference type="EMBL" id="EPX63235.1"/>
    </source>
</evidence>
<name>S9PFS5_CYSF2</name>
<dbReference type="eggNOG" id="COG3121">
    <property type="taxonomic scope" value="Bacteria"/>
</dbReference>